<organism evidence="1 2">
    <name type="scientific">Oricola thermophila</name>
    <dbReference type="NCBI Taxonomy" id="2742145"/>
    <lineage>
        <taxon>Bacteria</taxon>
        <taxon>Pseudomonadati</taxon>
        <taxon>Pseudomonadota</taxon>
        <taxon>Alphaproteobacteria</taxon>
        <taxon>Hyphomicrobiales</taxon>
        <taxon>Ahrensiaceae</taxon>
        <taxon>Oricola</taxon>
    </lineage>
</organism>
<dbReference type="EMBL" id="CP054836">
    <property type="protein sequence ID" value="QKV18683.1"/>
    <property type="molecule type" value="Genomic_DNA"/>
</dbReference>
<dbReference type="KEGG" id="orm:HTY61_09595"/>
<keyword evidence="2" id="KW-1185">Reference proteome</keyword>
<proteinExistence type="predicted"/>
<dbReference type="InterPro" id="IPR024524">
    <property type="entry name" value="DUF3800"/>
</dbReference>
<evidence type="ECO:0000313" key="2">
    <source>
        <dbReference type="Proteomes" id="UP000509367"/>
    </source>
</evidence>
<name>A0A6N1VDR8_9HYPH</name>
<evidence type="ECO:0000313" key="1">
    <source>
        <dbReference type="EMBL" id="QKV18683.1"/>
    </source>
</evidence>
<gene>
    <name evidence="1" type="ORF">HTY61_09595</name>
</gene>
<sequence length="258" mass="30118">MAVLYIDECGEEGFSDTSSQWLIVGGALQPSRTILQNMIRAYDDFKSEHMQPNWYFHFAKASHDARLGFIHAMRETGLRAVAVAIYKPSIRRPENFKRKYFLYFYALRFLLEKATNWCRDHGTSDELHVYLSTRKGLKLENLNDYLSRVISSPYVSNDRMVWRFLRNESIFLAPNREYRGLQVADCVVSSIGKALEPSEFGLFEDRYVLDLSPMFHHDRLTFQHAVKIWPGVPVTHYSDRLTWMFARAGDRGLNSHSF</sequence>
<reference evidence="1 2" key="1">
    <citation type="submission" date="2020-06" db="EMBL/GenBank/DDBJ databases">
        <title>Oricola thermophila sp. nov. isolated from a tidal sediments.</title>
        <authorList>
            <person name="Kwon K.K."/>
            <person name="Yang S.-H."/>
            <person name="Park M.-J."/>
        </authorList>
    </citation>
    <scope>NUCLEOTIDE SEQUENCE [LARGE SCALE GENOMIC DNA]</scope>
    <source>
        <strain evidence="1 2">MEBiC13590</strain>
    </source>
</reference>
<protein>
    <submittedName>
        <fullName evidence="1">DUF3800 domain-containing protein</fullName>
    </submittedName>
</protein>
<dbReference type="Proteomes" id="UP000509367">
    <property type="component" value="Chromosome"/>
</dbReference>
<dbReference type="AlphaFoldDB" id="A0A6N1VDR8"/>
<dbReference type="RefSeq" id="WP_175276576.1">
    <property type="nucleotide sequence ID" value="NZ_CP054836.1"/>
</dbReference>
<accession>A0A6N1VDR8</accession>
<dbReference type="Pfam" id="PF12686">
    <property type="entry name" value="DUF3800"/>
    <property type="match status" value="1"/>
</dbReference>